<dbReference type="CDD" id="cd06145">
    <property type="entry name" value="REX1_like"/>
    <property type="match status" value="1"/>
</dbReference>
<comment type="subcellular location">
    <subcellularLocation>
        <location evidence="1">Nucleus</location>
    </subcellularLocation>
</comment>
<accession>A0A1Y1Z2G0</accession>
<keyword evidence="6" id="KW-0539">Nucleus</keyword>
<dbReference type="FunFam" id="3.30.420.10:FF:000019">
    <property type="entry name" value="RNA exonuclease NEF-sp"/>
    <property type="match status" value="1"/>
</dbReference>
<evidence type="ECO:0000256" key="5">
    <source>
        <dbReference type="ARBA" id="ARBA00022839"/>
    </source>
</evidence>
<dbReference type="InterPro" id="IPR012337">
    <property type="entry name" value="RNaseH-like_sf"/>
</dbReference>
<reference evidence="9 10" key="1">
    <citation type="submission" date="2016-07" db="EMBL/GenBank/DDBJ databases">
        <title>Pervasive Adenine N6-methylation of Active Genes in Fungi.</title>
        <authorList>
            <consortium name="DOE Joint Genome Institute"/>
            <person name="Mondo S.J."/>
            <person name="Dannebaum R.O."/>
            <person name="Kuo R.C."/>
            <person name="Labutti K."/>
            <person name="Haridas S."/>
            <person name="Kuo A."/>
            <person name="Salamov A."/>
            <person name="Ahrendt S.R."/>
            <person name="Lipzen A."/>
            <person name="Sullivan W."/>
            <person name="Andreopoulos W.B."/>
            <person name="Clum A."/>
            <person name="Lindquist E."/>
            <person name="Daum C."/>
            <person name="Ramamoorthy G.K."/>
            <person name="Gryganskyi A."/>
            <person name="Culley D."/>
            <person name="Magnuson J.K."/>
            <person name="James T.Y."/>
            <person name="O'Malley M.A."/>
            <person name="Stajich J.E."/>
            <person name="Spatafora J.W."/>
            <person name="Visel A."/>
            <person name="Grigoriev I.V."/>
        </authorList>
    </citation>
    <scope>NUCLEOTIDE SEQUENCE [LARGE SCALE GENOMIC DNA]</scope>
    <source>
        <strain evidence="9 10">CBS 115471</strain>
    </source>
</reference>
<dbReference type="GO" id="GO:0005634">
    <property type="term" value="C:nucleus"/>
    <property type="evidence" value="ECO:0007669"/>
    <property type="project" value="UniProtKB-SubCell"/>
</dbReference>
<comment type="similarity">
    <text evidence="2">Belongs to the REXO1/REXO3 family.</text>
</comment>
<dbReference type="InterPro" id="IPR036397">
    <property type="entry name" value="RNaseH_sf"/>
</dbReference>
<gene>
    <name evidence="9" type="ORF">BCR34DRAFT_605005</name>
</gene>
<keyword evidence="10" id="KW-1185">Reference proteome</keyword>
<feature type="region of interest" description="Disordered" evidence="7">
    <location>
        <begin position="310"/>
        <end position="330"/>
    </location>
</feature>
<feature type="domain" description="Exonuclease" evidence="8">
    <location>
        <begin position="412"/>
        <end position="572"/>
    </location>
</feature>
<dbReference type="PANTHER" id="PTHR12801:SF115">
    <property type="entry name" value="FI18136P1-RELATED"/>
    <property type="match status" value="1"/>
</dbReference>
<dbReference type="STRING" id="1231657.A0A1Y1Z2G0"/>
<feature type="region of interest" description="Disordered" evidence="7">
    <location>
        <begin position="1"/>
        <end position="139"/>
    </location>
</feature>
<dbReference type="InterPro" id="IPR013520">
    <property type="entry name" value="Ribonucl_H"/>
</dbReference>
<evidence type="ECO:0000256" key="7">
    <source>
        <dbReference type="SAM" id="MobiDB-lite"/>
    </source>
</evidence>
<dbReference type="InterPro" id="IPR034922">
    <property type="entry name" value="REX1-like_exo"/>
</dbReference>
<feature type="compositionally biased region" description="Basic and acidic residues" evidence="7">
    <location>
        <begin position="119"/>
        <end position="139"/>
    </location>
</feature>
<evidence type="ECO:0000313" key="10">
    <source>
        <dbReference type="Proteomes" id="UP000193144"/>
    </source>
</evidence>
<protein>
    <recommendedName>
        <fullName evidence="8">Exonuclease domain-containing protein</fullName>
    </recommendedName>
</protein>
<dbReference type="GO" id="GO:0003676">
    <property type="term" value="F:nucleic acid binding"/>
    <property type="evidence" value="ECO:0007669"/>
    <property type="project" value="InterPro"/>
</dbReference>
<evidence type="ECO:0000256" key="4">
    <source>
        <dbReference type="ARBA" id="ARBA00022801"/>
    </source>
</evidence>
<dbReference type="Gene3D" id="3.30.420.10">
    <property type="entry name" value="Ribonuclease H-like superfamily/Ribonuclease H"/>
    <property type="match status" value="1"/>
</dbReference>
<evidence type="ECO:0000259" key="8">
    <source>
        <dbReference type="SMART" id="SM00479"/>
    </source>
</evidence>
<dbReference type="Proteomes" id="UP000193144">
    <property type="component" value="Unassembled WGS sequence"/>
</dbReference>
<evidence type="ECO:0000256" key="3">
    <source>
        <dbReference type="ARBA" id="ARBA00022722"/>
    </source>
</evidence>
<feature type="compositionally biased region" description="Basic and acidic residues" evidence="7">
    <location>
        <begin position="100"/>
        <end position="109"/>
    </location>
</feature>
<sequence length="798" mass="90012">MGKRKRHDDKRDTDIGLAAALAHFQSSELPSKKPQVAAEDDDDNEGWTLVGGPKKRSEKKQRTDEDGNHRTRPAHDAEAESERRKHKDKQERRGHRDSHGHREPREHRDHRDRRNHRNTSRDRSHPSPKMEKKHQDEEQRYPSIVHSHNTRLQSPLKISDLQSLVLYILADGFGPQWVAVQHRSLIRQVVVLMVPGLEQGMFTGRISLESAKVSPSPPVQGDGALMNGLSATDSMEEQQSEVKRLVMSPDDYYPVTLRPDRLPDALKSLSDIFPHVWPIRALADSNGPQVIRVHSPMHSMLNSYIPKTKEEKQMRKNPRHKGPLPQSGKSWDYKRTPITEYIADLLALNENDYVIHPAWYTTLEAKEAGHQRRMQAKQASEDGWVDSNVASLEEGDVPDDEIEQGSVTVGRELLTVDCEMCRAEDGTLVLTRISLLDWDGNVVLDELVRPDIVIQDYLTQYSGITEAMLKDVTTTLSDIQQRLLKMITPRTILVGHSLNSDLLALKLTHPFIVDTAILYPHPRGPPYRQSLKFLSQRYLSQAIQKGDKGHDSVEDARACLHLVKQKCERGPLWGSFEANMESIFKRLGRATRPGGSSRHGGGPYRTGAVVDWGEPSRGYGGEASLTIGCQSDEEVVQGIKDAIKGRATNKDGTSSKVDLVWGRLRELELVRGWWDDAKTADVEAIRKKAVERVGRAPVDSEEESEVTSSELGEAVARTVDHIAQVYQSLPPCTALIVYSGTGDPREVRRLQSMRKQFKEEYATKNWDNLSVKWTDTENQALSQAYKNIREGIGFMAVK</sequence>
<dbReference type="PANTHER" id="PTHR12801">
    <property type="entry name" value="RNA EXONUCLEASE REXO1 / RECO3 FAMILY MEMBER-RELATED"/>
    <property type="match status" value="1"/>
</dbReference>
<evidence type="ECO:0000256" key="2">
    <source>
        <dbReference type="ARBA" id="ARBA00006357"/>
    </source>
</evidence>
<evidence type="ECO:0000256" key="6">
    <source>
        <dbReference type="ARBA" id="ARBA00023242"/>
    </source>
</evidence>
<dbReference type="OrthoDB" id="206335at2759"/>
<dbReference type="GO" id="GO:0004527">
    <property type="term" value="F:exonuclease activity"/>
    <property type="evidence" value="ECO:0007669"/>
    <property type="project" value="UniProtKB-KW"/>
</dbReference>
<comment type="caution">
    <text evidence="9">The sequence shown here is derived from an EMBL/GenBank/DDBJ whole genome shotgun (WGS) entry which is preliminary data.</text>
</comment>
<feature type="compositionally biased region" description="Basic and acidic residues" evidence="7">
    <location>
        <begin position="60"/>
        <end position="91"/>
    </location>
</feature>
<dbReference type="SUPFAM" id="SSF53098">
    <property type="entry name" value="Ribonuclease H-like"/>
    <property type="match status" value="1"/>
</dbReference>
<dbReference type="EMBL" id="MCFA01000140">
    <property type="protein sequence ID" value="ORY04005.1"/>
    <property type="molecule type" value="Genomic_DNA"/>
</dbReference>
<dbReference type="Pfam" id="PF00929">
    <property type="entry name" value="RNase_T"/>
    <property type="match status" value="1"/>
</dbReference>
<evidence type="ECO:0000256" key="1">
    <source>
        <dbReference type="ARBA" id="ARBA00004123"/>
    </source>
</evidence>
<proteinExistence type="inferred from homology"/>
<keyword evidence="3" id="KW-0540">Nuclease</keyword>
<dbReference type="SMART" id="SM00479">
    <property type="entry name" value="EXOIII"/>
    <property type="match status" value="1"/>
</dbReference>
<dbReference type="AlphaFoldDB" id="A0A1Y1Z2G0"/>
<evidence type="ECO:0000313" key="9">
    <source>
        <dbReference type="EMBL" id="ORY04005.1"/>
    </source>
</evidence>
<dbReference type="InterPro" id="IPR047021">
    <property type="entry name" value="REXO1/3/4-like"/>
</dbReference>
<keyword evidence="4" id="KW-0378">Hydrolase</keyword>
<organism evidence="9 10">
    <name type="scientific">Clohesyomyces aquaticus</name>
    <dbReference type="NCBI Taxonomy" id="1231657"/>
    <lineage>
        <taxon>Eukaryota</taxon>
        <taxon>Fungi</taxon>
        <taxon>Dikarya</taxon>
        <taxon>Ascomycota</taxon>
        <taxon>Pezizomycotina</taxon>
        <taxon>Dothideomycetes</taxon>
        <taxon>Pleosporomycetidae</taxon>
        <taxon>Pleosporales</taxon>
        <taxon>Lindgomycetaceae</taxon>
        <taxon>Clohesyomyces</taxon>
    </lineage>
</organism>
<keyword evidence="5" id="KW-0269">Exonuclease</keyword>
<name>A0A1Y1Z2G0_9PLEO</name>